<keyword evidence="2" id="KW-1185">Reference proteome</keyword>
<dbReference type="InterPro" id="IPR025336">
    <property type="entry name" value="SCO4226-like"/>
</dbReference>
<dbReference type="OrthoDB" id="9800027at2"/>
<sequence length="90" mass="10088">MPKFMIEREIPGAGDMSQKERQGGAAMSNEVIDKLGNQIQWVHSYLTQNKFYCVYIAPDADIILQHAEMSGFPADRVEEVRGLLDSTTAQ</sequence>
<comment type="caution">
    <text evidence="1">The sequence shown here is derived from an EMBL/GenBank/DDBJ whole genome shotgun (WGS) entry which is preliminary data.</text>
</comment>
<protein>
    <recommendedName>
        <fullName evidence="3">DUF4242 domain-containing protein</fullName>
    </recommendedName>
</protein>
<dbReference type="AlphaFoldDB" id="A0A1E2USN8"/>
<gene>
    <name evidence="1" type="ORF">A3196_14010</name>
</gene>
<dbReference type="RefSeq" id="WP_069005763.1">
    <property type="nucleotide sequence ID" value="NZ_LVJW01000003.1"/>
</dbReference>
<name>A0A1E2USN8_9GAMM</name>
<dbReference type="EMBL" id="LVJZ01000003">
    <property type="protein sequence ID" value="ODB97777.1"/>
    <property type="molecule type" value="Genomic_DNA"/>
</dbReference>
<evidence type="ECO:0000313" key="2">
    <source>
        <dbReference type="Proteomes" id="UP000094849"/>
    </source>
</evidence>
<dbReference type="Pfam" id="PF14026">
    <property type="entry name" value="SCO4226-like"/>
    <property type="match status" value="1"/>
</dbReference>
<accession>A0A1E2USN8</accession>
<organism evidence="1 2">
    <name type="scientific">Candidatus Thiodiazotropha endoloripes</name>
    <dbReference type="NCBI Taxonomy" id="1818881"/>
    <lineage>
        <taxon>Bacteria</taxon>
        <taxon>Pseudomonadati</taxon>
        <taxon>Pseudomonadota</taxon>
        <taxon>Gammaproteobacteria</taxon>
        <taxon>Chromatiales</taxon>
        <taxon>Sedimenticolaceae</taxon>
        <taxon>Candidatus Thiodiazotropha</taxon>
    </lineage>
</organism>
<proteinExistence type="predicted"/>
<dbReference type="Proteomes" id="UP000094849">
    <property type="component" value="Unassembled WGS sequence"/>
</dbReference>
<reference evidence="1 2" key="1">
    <citation type="submission" date="2016-03" db="EMBL/GenBank/DDBJ databases">
        <title>Chemosynthetic sulphur-oxidizing symbionts of marine invertebrate animals are capable of nitrogen fixation.</title>
        <authorList>
            <person name="Petersen J.M."/>
            <person name="Kemper A."/>
            <person name="Gruber-Vodicka H."/>
            <person name="Cardini U."/>
            <person name="Geest Mvander."/>
            <person name="Kleiner M."/>
            <person name="Bulgheresi S."/>
            <person name="Fussmann M."/>
            <person name="Herbold C."/>
            <person name="Seah B.K.B."/>
            <person name="Antony C.Paul."/>
            <person name="Liu D."/>
            <person name="Belitz A."/>
            <person name="Weber M."/>
        </authorList>
    </citation>
    <scope>NUCLEOTIDE SEQUENCE [LARGE SCALE GENOMIC DNA]</scope>
    <source>
        <strain evidence="1">G_D</strain>
    </source>
</reference>
<evidence type="ECO:0000313" key="1">
    <source>
        <dbReference type="EMBL" id="ODB97777.1"/>
    </source>
</evidence>
<evidence type="ECO:0008006" key="3">
    <source>
        <dbReference type="Google" id="ProtNLM"/>
    </source>
</evidence>